<reference evidence="2 3" key="2">
    <citation type="submission" date="2019-09" db="EMBL/GenBank/DDBJ databases">
        <authorList>
            <person name="Jin C."/>
        </authorList>
    </citation>
    <scope>NUCLEOTIDE SEQUENCE [LARGE SCALE GENOMIC DNA]</scope>
    <source>
        <strain evidence="2 3">BN140078</strain>
    </source>
</reference>
<comment type="caution">
    <text evidence="2">The sequence shown here is derived from an EMBL/GenBank/DDBJ whole genome shotgun (WGS) entry which is preliminary data.</text>
</comment>
<dbReference type="InterPro" id="IPR028973">
    <property type="entry name" value="PhnB-like"/>
</dbReference>
<keyword evidence="3" id="KW-1185">Reference proteome</keyword>
<dbReference type="PANTHER" id="PTHR33990:SF1">
    <property type="entry name" value="PROTEIN YJDN"/>
    <property type="match status" value="1"/>
</dbReference>
<dbReference type="Proteomes" id="UP000324611">
    <property type="component" value="Unassembled WGS sequence"/>
</dbReference>
<dbReference type="Pfam" id="PF06983">
    <property type="entry name" value="3-dmu-9_3-mt"/>
    <property type="match status" value="1"/>
</dbReference>
<evidence type="ECO:0000313" key="2">
    <source>
        <dbReference type="EMBL" id="KAA2243247.1"/>
    </source>
</evidence>
<accession>A0A5B2VYI2</accession>
<dbReference type="SUPFAM" id="SSF54593">
    <property type="entry name" value="Glyoxalase/Bleomycin resistance protein/Dihydroxybiphenyl dioxygenase"/>
    <property type="match status" value="1"/>
</dbReference>
<dbReference type="EMBL" id="VUOC01000002">
    <property type="protein sequence ID" value="KAA2243247.1"/>
    <property type="molecule type" value="Genomic_DNA"/>
</dbReference>
<dbReference type="PANTHER" id="PTHR33990">
    <property type="entry name" value="PROTEIN YJDN-RELATED"/>
    <property type="match status" value="1"/>
</dbReference>
<evidence type="ECO:0000259" key="1">
    <source>
        <dbReference type="Pfam" id="PF06983"/>
    </source>
</evidence>
<dbReference type="RefSeq" id="WP_149838123.1">
    <property type="nucleotide sequence ID" value="NZ_VUOC01000002.1"/>
</dbReference>
<gene>
    <name evidence="2" type="ORF">F0L74_12090</name>
</gene>
<dbReference type="InterPro" id="IPR029068">
    <property type="entry name" value="Glyas_Bleomycin-R_OHBP_Dase"/>
</dbReference>
<dbReference type="CDD" id="cd06588">
    <property type="entry name" value="PhnB_like"/>
    <property type="match status" value="1"/>
</dbReference>
<feature type="domain" description="PhnB-like" evidence="1">
    <location>
        <begin position="4"/>
        <end position="134"/>
    </location>
</feature>
<dbReference type="AlphaFoldDB" id="A0A5B2VYI2"/>
<organism evidence="2 3">
    <name type="scientific">Chitinophaga agrisoli</name>
    <dbReference type="NCBI Taxonomy" id="2607653"/>
    <lineage>
        <taxon>Bacteria</taxon>
        <taxon>Pseudomonadati</taxon>
        <taxon>Bacteroidota</taxon>
        <taxon>Chitinophagia</taxon>
        <taxon>Chitinophagales</taxon>
        <taxon>Chitinophagaceae</taxon>
        <taxon>Chitinophaga</taxon>
    </lineage>
</organism>
<sequence>MAAINPYLVFDGNCEAAFNFYRSVFGGNFYQKTRFNELDDDVNVPYSEGQKIVHISLPIGPDTVLMGSDRPAAEGDGIPGQNFSVSINSDSEDEASWFFKRLSTGGEVALPFLKVCRDTWLGMLTDRFGIHWIISCEEHVAG</sequence>
<evidence type="ECO:0000313" key="3">
    <source>
        <dbReference type="Proteomes" id="UP000324611"/>
    </source>
</evidence>
<protein>
    <submittedName>
        <fullName evidence="2">VOC family protein</fullName>
    </submittedName>
</protein>
<reference evidence="2 3" key="1">
    <citation type="submission" date="2019-09" db="EMBL/GenBank/DDBJ databases">
        <title>Chitinophaga ginsengihumi sp. nov., isolated from soil of ginseng rhizosphere.</title>
        <authorList>
            <person name="Lee J."/>
        </authorList>
    </citation>
    <scope>NUCLEOTIDE SEQUENCE [LARGE SCALE GENOMIC DNA]</scope>
    <source>
        <strain evidence="2 3">BN140078</strain>
    </source>
</reference>
<dbReference type="Gene3D" id="3.10.180.10">
    <property type="entry name" value="2,3-Dihydroxybiphenyl 1,2-Dioxygenase, domain 1"/>
    <property type="match status" value="1"/>
</dbReference>
<proteinExistence type="predicted"/>
<name>A0A5B2VYI2_9BACT</name>